<reference evidence="1" key="1">
    <citation type="submission" date="2014-09" db="EMBL/GenBank/DDBJ databases">
        <authorList>
            <person name="Magalhaes I.L.F."/>
            <person name="Oliveira U."/>
            <person name="Santos F.R."/>
            <person name="Vidigal T.H.D.A."/>
            <person name="Brescovit A.D."/>
            <person name="Santos A.J."/>
        </authorList>
    </citation>
    <scope>NUCLEOTIDE SEQUENCE</scope>
    <source>
        <tissue evidence="1">Shoot tissue taken approximately 20 cm above the soil surface</tissue>
    </source>
</reference>
<dbReference type="AlphaFoldDB" id="A0A0A9EPV7"/>
<sequence length="60" mass="6962">MEHNSWKILIADKALFFNKDKQRYCLIAPRYFSFVLQNCPALLTTILSNSSDNTLPRSNI</sequence>
<dbReference type="EMBL" id="GBRH01197975">
    <property type="protein sequence ID" value="JAD99920.1"/>
    <property type="molecule type" value="Transcribed_RNA"/>
</dbReference>
<proteinExistence type="predicted"/>
<reference evidence="1" key="2">
    <citation type="journal article" date="2015" name="Data Brief">
        <title>Shoot transcriptome of the giant reed, Arundo donax.</title>
        <authorList>
            <person name="Barrero R.A."/>
            <person name="Guerrero F.D."/>
            <person name="Moolhuijzen P."/>
            <person name="Goolsby J.A."/>
            <person name="Tidwell J."/>
            <person name="Bellgard S.E."/>
            <person name="Bellgard M.I."/>
        </authorList>
    </citation>
    <scope>NUCLEOTIDE SEQUENCE</scope>
    <source>
        <tissue evidence="1">Shoot tissue taken approximately 20 cm above the soil surface</tissue>
    </source>
</reference>
<protein>
    <submittedName>
        <fullName evidence="1">Uncharacterized protein</fullName>
    </submittedName>
</protein>
<evidence type="ECO:0000313" key="1">
    <source>
        <dbReference type="EMBL" id="JAD99920.1"/>
    </source>
</evidence>
<organism evidence="1">
    <name type="scientific">Arundo donax</name>
    <name type="common">Giant reed</name>
    <name type="synonym">Donax arundinaceus</name>
    <dbReference type="NCBI Taxonomy" id="35708"/>
    <lineage>
        <taxon>Eukaryota</taxon>
        <taxon>Viridiplantae</taxon>
        <taxon>Streptophyta</taxon>
        <taxon>Embryophyta</taxon>
        <taxon>Tracheophyta</taxon>
        <taxon>Spermatophyta</taxon>
        <taxon>Magnoliopsida</taxon>
        <taxon>Liliopsida</taxon>
        <taxon>Poales</taxon>
        <taxon>Poaceae</taxon>
        <taxon>PACMAD clade</taxon>
        <taxon>Arundinoideae</taxon>
        <taxon>Arundineae</taxon>
        <taxon>Arundo</taxon>
    </lineage>
</organism>
<name>A0A0A9EPV7_ARUDO</name>
<accession>A0A0A9EPV7</accession>